<feature type="domain" description="DDHD" evidence="2">
    <location>
        <begin position="795"/>
        <end position="1093"/>
    </location>
</feature>
<dbReference type="eggNOG" id="KOG2308">
    <property type="taxonomic scope" value="Eukaryota"/>
</dbReference>
<dbReference type="SUPFAM" id="SSF53474">
    <property type="entry name" value="alpha/beta-Hydrolases"/>
    <property type="match status" value="1"/>
</dbReference>
<dbReference type="PANTHER" id="PTHR23509:SF6">
    <property type="entry name" value="PHOSPHOLIPASE C1020.13C-RELATED"/>
    <property type="match status" value="1"/>
</dbReference>
<evidence type="ECO:0000259" key="2">
    <source>
        <dbReference type="PROSITE" id="PS51043"/>
    </source>
</evidence>
<dbReference type="SMART" id="SM01127">
    <property type="entry name" value="DDHD"/>
    <property type="match status" value="1"/>
</dbReference>
<dbReference type="OrthoDB" id="69269at2759"/>
<reference evidence="3 4" key="1">
    <citation type="journal article" date="2010" name="Science">
        <title>Pathogenicity determinants in smut fungi revealed by genome comparison.</title>
        <authorList>
            <person name="Schirawski J."/>
            <person name="Mannhaupt G."/>
            <person name="Muench K."/>
            <person name="Brefort T."/>
            <person name="Schipper K."/>
            <person name="Doehlemann G."/>
            <person name="Di Stasio M."/>
            <person name="Roessel N."/>
            <person name="Mendoza-Mendoza A."/>
            <person name="Pester D."/>
            <person name="Mueller O."/>
            <person name="Winterberg B."/>
            <person name="Meyer E."/>
            <person name="Ghareeb H."/>
            <person name="Wollenberg T."/>
            <person name="Muensterkoetter M."/>
            <person name="Wong P."/>
            <person name="Walter M."/>
            <person name="Stukenbrock E."/>
            <person name="Gueldener U."/>
            <person name="Kahmann R."/>
        </authorList>
    </citation>
    <scope>NUCLEOTIDE SEQUENCE [LARGE SCALE GENOMIC DNA]</scope>
    <source>
        <strain evidence="4">SRZ2</strain>
    </source>
</reference>
<sequence>MGKQREEIANSTADQEQAQTSGPSEQTSKQRRAEFIRQASVPFVRRNRSSYRSKSSSSDHQHSSQPSTQDEKAGQSIDDIHEAEGEDAPADGDADDEGPILHTRWLRTSDNGKAWESFSVKDSRRLESAWKQWTQKKGGNIELPTLPETDGKVQAGEVKGSIDKWEAPNPDADDVPHKVAVGVDRLYDADFSKLSISTVFWKGPELRITRASWFFESNKLSPCSSALAAELESHFQTLRPWLPSYSDELKSSVSLGAEAEAKLKCNLKTLKNSYVIFQGPRLARLYQEGFSNRLSKQFFTAWSGEHSGGQLLIRGFQTQAQLTGVKQGSSAAKSTKGRAKSKRPSFSSEKQAPSPRVPGEGTQELKSRLAEALQDDDDDDDDDDDGGPVLVDDAETTDVKISDEIADQTDRPAGESEDKPHGLRTSASQPSLNVDKTHIEASPSKFGPKAALRNLSVAAGAKVSTSAPANELLRSVASRFGVWDGSNASSSSASADKTPDVDPQREAGALAPSQRDDISESFKEAQAKVQQDLPALGARDRSPAEKARSKQADEATDEGADVDWDDPDAFDDEQERVEARAESERPPELLFAIHGIGQRLSAEWKSFDFTLAINTFRALLQTRVETSKTPSEIGGNGLSGLAAKRRIQILPIHWQTGFHQMEDDERWADHDSDAEDPDSMMYDNGVELEMEHIFGDDGIPIVRTLVKDVLMDIPMYLSQHKAHVIRSAMLQANRQYRLFVRRNPEFEVKKGRVHLVAHSLGTVISSDLLSQQPNRVPPVKDLSREEVQKAASQHLLFNTHSFFAVGAPVALFFVLHRAQLIARSGLVRSSRFVKDEPGVTLASEGKYGCLAITNFYNIWNQYDPVATRASPCVDVQYAKLLKPVPLNKVIRSILRADPDAENLDIAEDGGSQSFGSHNAPDSDAGTAKRKAAAAKRNKGFFGSWSRKAGEATRAARPKTKAAGEGDGEQTGDEGVPRSSMDVSETDEVREAREDAEGLRSKLAAKARQEEKRKEERERIADEERKKGMSAKRKARAEARLRALNPLHRIDYYMPVEGYSLLSTINQYAELMTAHMSYWTKVDFADFVITQLMADNDRLERSLDYRDVEGWE</sequence>
<feature type="compositionally biased region" description="Acidic residues" evidence="1">
    <location>
        <begin position="373"/>
        <end position="396"/>
    </location>
</feature>
<dbReference type="GO" id="GO:0046872">
    <property type="term" value="F:metal ion binding"/>
    <property type="evidence" value="ECO:0007669"/>
    <property type="project" value="InterPro"/>
</dbReference>
<feature type="compositionally biased region" description="Basic and acidic residues" evidence="1">
    <location>
        <begin position="69"/>
        <end position="83"/>
    </location>
</feature>
<feature type="compositionally biased region" description="Basic and acidic residues" evidence="1">
    <location>
        <begin position="538"/>
        <end position="553"/>
    </location>
</feature>
<dbReference type="InterPro" id="IPR057826">
    <property type="entry name" value="WWE_C20G8.02"/>
</dbReference>
<feature type="compositionally biased region" description="Basic and acidic residues" evidence="1">
    <location>
        <begin position="397"/>
        <end position="421"/>
    </location>
</feature>
<protein>
    <recommendedName>
        <fullName evidence="2">DDHD domain-containing protein</fullName>
    </recommendedName>
</protein>
<organism evidence="3 4">
    <name type="scientific">Sporisorium reilianum (strain SRZ2)</name>
    <name type="common">Maize head smut fungus</name>
    <dbReference type="NCBI Taxonomy" id="999809"/>
    <lineage>
        <taxon>Eukaryota</taxon>
        <taxon>Fungi</taxon>
        <taxon>Dikarya</taxon>
        <taxon>Basidiomycota</taxon>
        <taxon>Ustilaginomycotina</taxon>
        <taxon>Ustilaginomycetes</taxon>
        <taxon>Ustilaginales</taxon>
        <taxon>Ustilaginaceae</taxon>
        <taxon>Sporisorium</taxon>
    </lineage>
</organism>
<feature type="region of interest" description="Disordered" evidence="1">
    <location>
        <begin position="324"/>
        <end position="448"/>
    </location>
</feature>
<name>E6ZQS3_SPORE</name>
<dbReference type="InterPro" id="IPR058055">
    <property type="entry name" value="PA-PLA1"/>
</dbReference>
<accession>E6ZQS3</accession>
<feature type="region of interest" description="Disordered" evidence="1">
    <location>
        <begin position="483"/>
        <end position="568"/>
    </location>
</feature>
<feature type="compositionally biased region" description="Polar residues" evidence="1">
    <location>
        <begin position="425"/>
        <end position="434"/>
    </location>
</feature>
<proteinExistence type="predicted"/>
<dbReference type="GO" id="GO:0005737">
    <property type="term" value="C:cytoplasm"/>
    <property type="evidence" value="ECO:0007669"/>
    <property type="project" value="TreeGrafter"/>
</dbReference>
<feature type="compositionally biased region" description="Basic and acidic residues" evidence="1">
    <location>
        <begin position="1006"/>
        <end position="1026"/>
    </location>
</feature>
<dbReference type="InterPro" id="IPR029058">
    <property type="entry name" value="AB_hydrolase_fold"/>
</dbReference>
<dbReference type="HOGENOM" id="CLU_269487_0_0_1"/>
<feature type="compositionally biased region" description="Basic and acidic residues" evidence="1">
    <location>
        <begin position="514"/>
        <end position="526"/>
    </location>
</feature>
<evidence type="ECO:0000256" key="1">
    <source>
        <dbReference type="SAM" id="MobiDB-lite"/>
    </source>
</evidence>
<evidence type="ECO:0000313" key="4">
    <source>
        <dbReference type="Proteomes" id="UP000008867"/>
    </source>
</evidence>
<dbReference type="Proteomes" id="UP000008867">
    <property type="component" value="Chromosome 16"/>
</dbReference>
<feature type="compositionally biased region" description="Basic residues" evidence="1">
    <location>
        <begin position="927"/>
        <end position="938"/>
    </location>
</feature>
<dbReference type="InterPro" id="IPR004177">
    <property type="entry name" value="DDHD_dom"/>
</dbReference>
<evidence type="ECO:0000313" key="3">
    <source>
        <dbReference type="EMBL" id="CBQ69580.1"/>
    </source>
</evidence>
<gene>
    <name evidence="3" type="ORF">sr15983</name>
</gene>
<feature type="compositionally biased region" description="Polar residues" evidence="1">
    <location>
        <begin position="324"/>
        <end position="333"/>
    </location>
</feature>
<keyword evidence="4" id="KW-1185">Reference proteome</keyword>
<dbReference type="VEuPathDB" id="FungiDB:sr15983"/>
<feature type="compositionally biased region" description="Low complexity" evidence="1">
    <location>
        <begin position="486"/>
        <end position="495"/>
    </location>
</feature>
<dbReference type="PANTHER" id="PTHR23509">
    <property type="entry name" value="PA-PL1 PHOSPHOLIPASE FAMILY"/>
    <property type="match status" value="1"/>
</dbReference>
<feature type="region of interest" description="Disordered" evidence="1">
    <location>
        <begin position="904"/>
        <end position="1033"/>
    </location>
</feature>
<dbReference type="Pfam" id="PF02862">
    <property type="entry name" value="DDHD"/>
    <property type="match status" value="1"/>
</dbReference>
<feature type="compositionally biased region" description="Acidic residues" evidence="1">
    <location>
        <begin position="554"/>
        <end position="568"/>
    </location>
</feature>
<feature type="compositionally biased region" description="Basic and acidic residues" evidence="1">
    <location>
        <begin position="986"/>
        <end position="999"/>
    </location>
</feature>
<dbReference type="EMBL" id="FQ311437">
    <property type="protein sequence ID" value="CBQ69580.1"/>
    <property type="molecule type" value="Genomic_DNA"/>
</dbReference>
<feature type="compositionally biased region" description="Polar residues" evidence="1">
    <location>
        <begin position="9"/>
        <end position="27"/>
    </location>
</feature>
<dbReference type="AlphaFoldDB" id="E6ZQS3"/>
<feature type="compositionally biased region" description="Acidic residues" evidence="1">
    <location>
        <begin position="84"/>
        <end position="98"/>
    </location>
</feature>
<dbReference type="Pfam" id="PF23463">
    <property type="entry name" value="WWE_2"/>
    <property type="match status" value="1"/>
</dbReference>
<dbReference type="PROSITE" id="PS51043">
    <property type="entry name" value="DDHD"/>
    <property type="match status" value="1"/>
</dbReference>
<feature type="region of interest" description="Disordered" evidence="1">
    <location>
        <begin position="1"/>
        <end position="99"/>
    </location>
</feature>
<dbReference type="GO" id="GO:0004620">
    <property type="term" value="F:phospholipase activity"/>
    <property type="evidence" value="ECO:0007669"/>
    <property type="project" value="TreeGrafter"/>
</dbReference>